<comment type="cofactor">
    <cofactor evidence="7">
        <name>Mg(2+)</name>
        <dbReference type="ChEBI" id="CHEBI:18420"/>
    </cofactor>
</comment>
<feature type="transmembrane region" description="Helical" evidence="8">
    <location>
        <begin position="44"/>
        <end position="65"/>
    </location>
</feature>
<evidence type="ECO:0000313" key="10">
    <source>
        <dbReference type="Proteomes" id="UP000215086"/>
    </source>
</evidence>
<dbReference type="Pfam" id="PF00953">
    <property type="entry name" value="Glycos_transf_4"/>
    <property type="match status" value="1"/>
</dbReference>
<keyword evidence="10" id="KW-1185">Reference proteome</keyword>
<feature type="transmembrane region" description="Helical" evidence="8">
    <location>
        <begin position="184"/>
        <end position="203"/>
    </location>
</feature>
<keyword evidence="4 8" id="KW-0812">Transmembrane</keyword>
<feature type="transmembrane region" description="Helical" evidence="8">
    <location>
        <begin position="271"/>
        <end position="293"/>
    </location>
</feature>
<dbReference type="GO" id="GO:0046872">
    <property type="term" value="F:metal ion binding"/>
    <property type="evidence" value="ECO:0007669"/>
    <property type="project" value="UniProtKB-KW"/>
</dbReference>
<evidence type="ECO:0000256" key="4">
    <source>
        <dbReference type="ARBA" id="ARBA00022692"/>
    </source>
</evidence>
<keyword evidence="2" id="KW-1003">Cell membrane</keyword>
<dbReference type="CDD" id="cd06853">
    <property type="entry name" value="GT_WecA_like"/>
    <property type="match status" value="1"/>
</dbReference>
<dbReference type="InterPro" id="IPR000715">
    <property type="entry name" value="Glycosyl_transferase_4"/>
</dbReference>
<dbReference type="OrthoDB" id="9783652at2"/>
<feature type="transmembrane region" description="Helical" evidence="8">
    <location>
        <begin position="215"/>
        <end position="233"/>
    </location>
</feature>
<dbReference type="GO" id="GO:0016780">
    <property type="term" value="F:phosphotransferase activity, for other substituted phosphate groups"/>
    <property type="evidence" value="ECO:0007669"/>
    <property type="project" value="InterPro"/>
</dbReference>
<evidence type="ECO:0000256" key="1">
    <source>
        <dbReference type="ARBA" id="ARBA00004651"/>
    </source>
</evidence>
<dbReference type="GO" id="GO:0044038">
    <property type="term" value="P:cell wall macromolecule biosynthetic process"/>
    <property type="evidence" value="ECO:0007669"/>
    <property type="project" value="TreeGrafter"/>
</dbReference>
<dbReference type="PANTHER" id="PTHR22926:SF3">
    <property type="entry name" value="UNDECAPRENYL-PHOSPHATE ALPHA-N-ACETYLGLUCOSAMINYL 1-PHOSPHATE TRANSFERASE"/>
    <property type="match status" value="1"/>
</dbReference>
<name>A0A286RIP9_9BACT</name>
<sequence length="386" mass="41969">MVPSLVVSWLLGFALRVWAPRWGLVDRPGPRKVHDRPMPTSGGLAIWLGVVLPFAILQMMLWFTFDSRPPHGLVTPELVAGFFPREWLPIQAARHLPGVWAQSGRLWTVLGLATVVMTLGLADDRWKLPWWFRLVVEFIVAGVTVAAGYRLTLFIEVPLLTGILSVLWIVALINAFNMLDNMDGLAAGVAAIACTVLAAVMLLTPKPVTGEPQLFVAGFFLVLLGALLGFLWHNRPPARLFMGDAGSYFVGYLVAVISMTATFAGENTPRHAVLAPLCALAVPLYDLVTVVVIRLRAGASPFVGDTRHFSHRLVELGMTKTQAVLTIYLMAATCGLGALLLHQVNTFGALVILLLVGCMISLIAILETTGRRAQRRGKGPEDRSAD</sequence>
<evidence type="ECO:0000256" key="7">
    <source>
        <dbReference type="PIRSR" id="PIRSR600715-1"/>
    </source>
</evidence>
<dbReference type="KEGG" id="ttf:THTE_3238"/>
<evidence type="ECO:0000256" key="8">
    <source>
        <dbReference type="SAM" id="Phobius"/>
    </source>
</evidence>
<gene>
    <name evidence="9" type="ORF">THTE_3238</name>
</gene>
<dbReference type="PANTHER" id="PTHR22926">
    <property type="entry name" value="PHOSPHO-N-ACETYLMURAMOYL-PENTAPEPTIDE-TRANSFERASE"/>
    <property type="match status" value="1"/>
</dbReference>
<dbReference type="EMBL" id="CP018477">
    <property type="protein sequence ID" value="ASV75840.1"/>
    <property type="molecule type" value="Genomic_DNA"/>
</dbReference>
<protein>
    <submittedName>
        <fullName evidence="9">Undecaprenyl-phosphate N-acetylglucosaminyl 1-phosphate transferase</fullName>
    </submittedName>
</protein>
<organism evidence="9 10">
    <name type="scientific">Thermogutta terrifontis</name>
    <dbReference type="NCBI Taxonomy" id="1331910"/>
    <lineage>
        <taxon>Bacteria</taxon>
        <taxon>Pseudomonadati</taxon>
        <taxon>Planctomycetota</taxon>
        <taxon>Planctomycetia</taxon>
        <taxon>Pirellulales</taxon>
        <taxon>Thermoguttaceae</taxon>
        <taxon>Thermogutta</taxon>
    </lineage>
</organism>
<keyword evidence="3 9" id="KW-0808">Transferase</keyword>
<evidence type="ECO:0000256" key="5">
    <source>
        <dbReference type="ARBA" id="ARBA00022989"/>
    </source>
</evidence>
<evidence type="ECO:0000256" key="3">
    <source>
        <dbReference type="ARBA" id="ARBA00022679"/>
    </source>
</evidence>
<dbReference type="AlphaFoldDB" id="A0A286RIP9"/>
<evidence type="ECO:0000256" key="2">
    <source>
        <dbReference type="ARBA" id="ARBA00022475"/>
    </source>
</evidence>
<dbReference type="GO" id="GO:0009103">
    <property type="term" value="P:lipopolysaccharide biosynthetic process"/>
    <property type="evidence" value="ECO:0007669"/>
    <property type="project" value="TreeGrafter"/>
</dbReference>
<feature type="transmembrane region" description="Helical" evidence="8">
    <location>
        <begin position="6"/>
        <end position="24"/>
    </location>
</feature>
<feature type="transmembrane region" description="Helical" evidence="8">
    <location>
        <begin position="157"/>
        <end position="177"/>
    </location>
</feature>
<reference evidence="9 10" key="1">
    <citation type="journal article" name="Front. Microbiol.">
        <title>Sugar Metabolism of the First Thermophilic Planctomycete Thermogutta terrifontis: Comparative Genomic and Transcriptomic Approaches.</title>
        <authorList>
            <person name="Elcheninov A.G."/>
            <person name="Menzel P."/>
            <person name="Gudbergsdottir S.R."/>
            <person name="Slesarev A.I."/>
            <person name="Kadnikov V.V."/>
            <person name="Krogh A."/>
            <person name="Bonch-Osmolovskaya E.A."/>
            <person name="Peng X."/>
            <person name="Kublanov I.V."/>
        </authorList>
    </citation>
    <scope>NUCLEOTIDE SEQUENCE [LARGE SCALE GENOMIC DNA]</scope>
    <source>
        <strain evidence="9 10">R1</strain>
    </source>
</reference>
<dbReference type="GO" id="GO:0005886">
    <property type="term" value="C:plasma membrane"/>
    <property type="evidence" value="ECO:0007669"/>
    <property type="project" value="UniProtKB-SubCell"/>
</dbReference>
<feature type="transmembrane region" description="Helical" evidence="8">
    <location>
        <begin position="347"/>
        <end position="366"/>
    </location>
</feature>
<keyword evidence="5 8" id="KW-1133">Transmembrane helix</keyword>
<feature type="transmembrane region" description="Helical" evidence="8">
    <location>
        <begin position="134"/>
        <end position="151"/>
    </location>
</feature>
<keyword evidence="7" id="KW-0479">Metal-binding</keyword>
<comment type="subcellular location">
    <subcellularLocation>
        <location evidence="1">Cell membrane</location>
        <topology evidence="1">Multi-pass membrane protein</topology>
    </subcellularLocation>
</comment>
<keyword evidence="6 8" id="KW-0472">Membrane</keyword>
<feature type="transmembrane region" description="Helical" evidence="8">
    <location>
        <begin position="323"/>
        <end position="341"/>
    </location>
</feature>
<proteinExistence type="predicted"/>
<keyword evidence="7" id="KW-0460">Magnesium</keyword>
<feature type="binding site" evidence="7">
    <location>
        <position position="244"/>
    </location>
    <ligand>
        <name>Mg(2+)</name>
        <dbReference type="ChEBI" id="CHEBI:18420"/>
    </ligand>
</feature>
<feature type="transmembrane region" description="Helical" evidence="8">
    <location>
        <begin position="245"/>
        <end position="265"/>
    </location>
</feature>
<feature type="transmembrane region" description="Helical" evidence="8">
    <location>
        <begin position="104"/>
        <end position="122"/>
    </location>
</feature>
<accession>A0A286RIP9</accession>
<dbReference type="GO" id="GO:0071555">
    <property type="term" value="P:cell wall organization"/>
    <property type="evidence" value="ECO:0007669"/>
    <property type="project" value="TreeGrafter"/>
</dbReference>
<evidence type="ECO:0000256" key="6">
    <source>
        <dbReference type="ARBA" id="ARBA00023136"/>
    </source>
</evidence>
<dbReference type="Proteomes" id="UP000215086">
    <property type="component" value="Chromosome"/>
</dbReference>
<evidence type="ECO:0000313" key="9">
    <source>
        <dbReference type="EMBL" id="ASV75840.1"/>
    </source>
</evidence>
<feature type="binding site" evidence="7">
    <location>
        <position position="177"/>
    </location>
    <ligand>
        <name>Mg(2+)</name>
        <dbReference type="ChEBI" id="CHEBI:18420"/>
    </ligand>
</feature>